<evidence type="ECO:0000313" key="4">
    <source>
        <dbReference type="Proteomes" id="UP000033558"/>
    </source>
</evidence>
<feature type="domain" description="Peptidase M16 C-terminal" evidence="2">
    <location>
        <begin position="163"/>
        <end position="320"/>
    </location>
</feature>
<dbReference type="PATRIC" id="fig|1218492.5.peg.1262"/>
<dbReference type="EMBL" id="JXJQ01000009">
    <property type="protein sequence ID" value="KJY60930.1"/>
    <property type="molecule type" value="Genomic_DNA"/>
</dbReference>
<accession>A0A0F4LQV8</accession>
<keyword evidence="4" id="KW-1185">Reference proteome</keyword>
<dbReference type="InterPro" id="IPR011249">
    <property type="entry name" value="Metalloenz_LuxS/M16"/>
</dbReference>
<dbReference type="AlphaFoldDB" id="A0A0F4LQV8"/>
<gene>
    <name evidence="3" type="ORF">JG30_11180</name>
</gene>
<dbReference type="Pfam" id="PF05193">
    <property type="entry name" value="Peptidase_M16_C"/>
    <property type="match status" value="1"/>
</dbReference>
<dbReference type="RefSeq" id="WP_052725220.1">
    <property type="nucleotide sequence ID" value="NZ_JBHSZT010000010.1"/>
</dbReference>
<dbReference type="Pfam" id="PF00675">
    <property type="entry name" value="Peptidase_M16"/>
    <property type="match status" value="1"/>
</dbReference>
<dbReference type="Gene3D" id="3.30.830.10">
    <property type="entry name" value="Metalloenzyme, LuxS/M16 peptidase-like"/>
    <property type="match status" value="2"/>
</dbReference>
<name>A0A0F4LQV8_9LACO</name>
<dbReference type="MEROPS" id="M16.A20"/>
<dbReference type="HOGENOM" id="CLU_052317_0_0_9"/>
<dbReference type="InterPro" id="IPR050361">
    <property type="entry name" value="MPP/UQCRC_Complex"/>
</dbReference>
<evidence type="ECO:0000259" key="1">
    <source>
        <dbReference type="Pfam" id="PF00675"/>
    </source>
</evidence>
<protein>
    <submittedName>
        <fullName evidence="3">Uncharacterized protein</fullName>
    </submittedName>
</protein>
<dbReference type="NCBIfam" id="NF047421">
    <property type="entry name" value="YfmH_fam"/>
    <property type="match status" value="1"/>
</dbReference>
<dbReference type="GO" id="GO:0046872">
    <property type="term" value="F:metal ion binding"/>
    <property type="evidence" value="ECO:0007669"/>
    <property type="project" value="InterPro"/>
</dbReference>
<dbReference type="InterPro" id="IPR011765">
    <property type="entry name" value="Pept_M16_N"/>
</dbReference>
<evidence type="ECO:0000259" key="2">
    <source>
        <dbReference type="Pfam" id="PF05193"/>
    </source>
</evidence>
<dbReference type="SUPFAM" id="SSF63411">
    <property type="entry name" value="LuxS/MPP-like metallohydrolase"/>
    <property type="match status" value="2"/>
</dbReference>
<proteinExistence type="predicted"/>
<organism evidence="3 4">
    <name type="scientific">Bombilactobacillus mellifer</name>
    <dbReference type="NCBI Taxonomy" id="1218492"/>
    <lineage>
        <taxon>Bacteria</taxon>
        <taxon>Bacillati</taxon>
        <taxon>Bacillota</taxon>
        <taxon>Bacilli</taxon>
        <taxon>Lactobacillales</taxon>
        <taxon>Lactobacillaceae</taxon>
        <taxon>Bombilactobacillus</taxon>
    </lineage>
</organism>
<dbReference type="STRING" id="1218492.JG30_11180"/>
<dbReference type="OrthoDB" id="9811314at2"/>
<dbReference type="Proteomes" id="UP000033558">
    <property type="component" value="Unassembled WGS sequence"/>
</dbReference>
<comment type="caution">
    <text evidence="3">The sequence shown here is derived from an EMBL/GenBank/DDBJ whole genome shotgun (WGS) entry which is preliminary data.</text>
</comment>
<dbReference type="InterPro" id="IPR007863">
    <property type="entry name" value="Peptidase_M16_C"/>
</dbReference>
<evidence type="ECO:0000313" key="3">
    <source>
        <dbReference type="EMBL" id="KJY60930.1"/>
    </source>
</evidence>
<reference evidence="3 4" key="1">
    <citation type="submission" date="2015-01" db="EMBL/GenBank/DDBJ databases">
        <title>Comparative genomics of the lactic acid bacteria isolated from the honey bee gut.</title>
        <authorList>
            <person name="Ellegaard K.M."/>
            <person name="Tamarit D."/>
            <person name="Javelind E."/>
            <person name="Olofsson T."/>
            <person name="Andersson S.G."/>
            <person name="Vasquez A."/>
        </authorList>
    </citation>
    <scope>NUCLEOTIDE SEQUENCE [LARGE SCALE GENOMIC DNA]</scope>
    <source>
        <strain evidence="3 4">Bin4</strain>
    </source>
</reference>
<dbReference type="PANTHER" id="PTHR11851">
    <property type="entry name" value="METALLOPROTEASE"/>
    <property type="match status" value="1"/>
</dbReference>
<sequence>MKFCEIDNPWQIPIRAIINPKFNQTFAIAMTDFGSLDIFDGIPAGSAHFLEHKLFAKPHYDSAQRFAQAGASSNAFTTYTKTAYLFKTVTNVADNLEILLDLISQPYFTTVNVAQERGIIAQEIQMYTDMPDWIVEQATLAALYPQDAIDFDIAGTTDSIAQITAPVLNQIYTHYYLPQNFCIYLAGKVDLAEINAKLQTLADHNHHLQMFAQRHGRPQLHQNPHLLPVVPQTTLRTIAQRPRFMLGLRLIPTIKQSCAMITLQNQLEFLFAIILGDSSKIHQTLVRRGLIDDSFGYTIIVERYYALVLISGESDQPQVVAHSLENYLFQGAFISELTRANLQMVQRENLGSYVFLQDYLENLATEAVELAFYDLDVRQMPQILQQIQLRDLKQLAEEIFKKENWTQTFLYPQ</sequence>
<feature type="domain" description="Peptidase M16 N-terminal" evidence="1">
    <location>
        <begin position="44"/>
        <end position="150"/>
    </location>
</feature>
<dbReference type="PANTHER" id="PTHR11851:SF134">
    <property type="entry name" value="ZINC-DEPENDENT PROTEASE"/>
    <property type="match status" value="1"/>
</dbReference>